<protein>
    <submittedName>
        <fullName evidence="1">PAS sensor domain-containing protein</fullName>
    </submittedName>
</protein>
<organism evidence="1 2">
    <name type="scientific">Imbroritus primus</name>
    <dbReference type="NCBI Taxonomy" id="3058603"/>
    <lineage>
        <taxon>Bacteria</taxon>
        <taxon>Pseudomonadati</taxon>
        <taxon>Pseudomonadota</taxon>
        <taxon>Betaproteobacteria</taxon>
        <taxon>Burkholderiales</taxon>
        <taxon>Burkholderiaceae</taxon>
        <taxon>Imbroritus</taxon>
    </lineage>
</organism>
<evidence type="ECO:0000313" key="1">
    <source>
        <dbReference type="EMBL" id="TMS58470.1"/>
    </source>
</evidence>
<gene>
    <name evidence="1" type="ORF">MW7_006990</name>
</gene>
<name>A0ACD3SQG0_9BURK</name>
<dbReference type="EMBL" id="AKCV02000015">
    <property type="protein sequence ID" value="TMS58470.1"/>
    <property type="molecule type" value="Genomic_DNA"/>
</dbReference>
<accession>A0ACD3SQG0</accession>
<reference evidence="1" key="1">
    <citation type="submission" date="2019-05" db="EMBL/GenBank/DDBJ databases">
        <title>Revised genome assembly of Burkholderiaceae (previously Ralstonia) sp. PBA.</title>
        <authorList>
            <person name="Gan H.M."/>
        </authorList>
    </citation>
    <scope>NUCLEOTIDE SEQUENCE</scope>
    <source>
        <strain evidence="1">PBA</strain>
    </source>
</reference>
<comment type="caution">
    <text evidence="1">The sequence shown here is derived from an EMBL/GenBank/DDBJ whole genome shotgun (WGS) entry which is preliminary data.</text>
</comment>
<sequence>MQETDVCSGVDWATMIVAQTSDAIIATDRGGVIRVWNAGAERLFGHRQSEMLGGSLDVIIPETLRKAHWIGFDRAVVSGQMKYSGEVMTTRSMHKDGRKLYIDMSFNLLRDASDQVVGVLAIARDCTARYEAERAMRTRLRELEAPKA</sequence>
<keyword evidence="2" id="KW-1185">Reference proteome</keyword>
<dbReference type="Proteomes" id="UP000004277">
    <property type="component" value="Unassembled WGS sequence"/>
</dbReference>
<proteinExistence type="predicted"/>
<evidence type="ECO:0000313" key="2">
    <source>
        <dbReference type="Proteomes" id="UP000004277"/>
    </source>
</evidence>